<evidence type="ECO:0000256" key="3">
    <source>
        <dbReference type="ARBA" id="ARBA00023163"/>
    </source>
</evidence>
<comment type="caution">
    <text evidence="6">The sequence shown here is derived from an EMBL/GenBank/DDBJ whole genome shotgun (WGS) entry which is preliminary data.</text>
</comment>
<keyword evidence="1" id="KW-0805">Transcription regulation</keyword>
<keyword evidence="4" id="KW-0472">Membrane</keyword>
<dbReference type="SUPFAM" id="SSF46689">
    <property type="entry name" value="Homeodomain-like"/>
    <property type="match status" value="1"/>
</dbReference>
<evidence type="ECO:0000256" key="1">
    <source>
        <dbReference type="ARBA" id="ARBA00023015"/>
    </source>
</evidence>
<keyword evidence="7" id="KW-1185">Reference proteome</keyword>
<feature type="transmembrane region" description="Helical" evidence="4">
    <location>
        <begin position="183"/>
        <end position="209"/>
    </location>
</feature>
<dbReference type="Proteomes" id="UP001268651">
    <property type="component" value="Unassembled WGS sequence"/>
</dbReference>
<keyword evidence="2" id="KW-0238">DNA-binding</keyword>
<evidence type="ECO:0000313" key="7">
    <source>
        <dbReference type="Proteomes" id="UP001268651"/>
    </source>
</evidence>
<protein>
    <submittedName>
        <fullName evidence="6">Helix-turn-helix domain-containing protein</fullName>
    </submittedName>
</protein>
<feature type="domain" description="HTH araC/xylS-type" evidence="5">
    <location>
        <begin position="265"/>
        <end position="368"/>
    </location>
</feature>
<proteinExistence type="predicted"/>
<evidence type="ECO:0000256" key="2">
    <source>
        <dbReference type="ARBA" id="ARBA00023125"/>
    </source>
</evidence>
<dbReference type="Pfam" id="PF12833">
    <property type="entry name" value="HTH_18"/>
    <property type="match status" value="1"/>
</dbReference>
<keyword evidence="4" id="KW-0812">Transmembrane</keyword>
<evidence type="ECO:0000313" key="6">
    <source>
        <dbReference type="EMBL" id="MDU8885324.1"/>
    </source>
</evidence>
<feature type="transmembrane region" description="Helical" evidence="4">
    <location>
        <begin position="221"/>
        <end position="243"/>
    </location>
</feature>
<reference evidence="6 7" key="1">
    <citation type="submission" date="2023-10" db="EMBL/GenBank/DDBJ databases">
        <title>Marimonas sp. nov. isolated from tidal mud flat.</title>
        <authorList>
            <person name="Jaincy N.J."/>
            <person name="Srinivasan S."/>
            <person name="Lee S.-S."/>
        </authorList>
    </citation>
    <scope>NUCLEOTIDE SEQUENCE [LARGE SCALE GENOMIC DNA]</scope>
    <source>
        <strain evidence="6 7">MJ-SS3</strain>
    </source>
</reference>
<dbReference type="InterPro" id="IPR009057">
    <property type="entry name" value="Homeodomain-like_sf"/>
</dbReference>
<accession>A0ABU3U4I9</accession>
<dbReference type="PANTHER" id="PTHR43280">
    <property type="entry name" value="ARAC-FAMILY TRANSCRIPTIONAL REGULATOR"/>
    <property type="match status" value="1"/>
</dbReference>
<feature type="transmembrane region" description="Helical" evidence="4">
    <location>
        <begin position="105"/>
        <end position="123"/>
    </location>
</feature>
<evidence type="ECO:0000259" key="5">
    <source>
        <dbReference type="PROSITE" id="PS01124"/>
    </source>
</evidence>
<dbReference type="SMART" id="SM00342">
    <property type="entry name" value="HTH_ARAC"/>
    <property type="match status" value="1"/>
</dbReference>
<organism evidence="6 7">
    <name type="scientific">Gilvirhabdus luticola</name>
    <dbReference type="NCBI Taxonomy" id="3079858"/>
    <lineage>
        <taxon>Bacteria</taxon>
        <taxon>Pseudomonadati</taxon>
        <taxon>Bacteroidota</taxon>
        <taxon>Flavobacteriia</taxon>
        <taxon>Flavobacteriales</taxon>
        <taxon>Flavobacteriaceae</taxon>
        <taxon>Gilvirhabdus</taxon>
    </lineage>
</organism>
<evidence type="ECO:0000256" key="4">
    <source>
        <dbReference type="SAM" id="Phobius"/>
    </source>
</evidence>
<feature type="transmembrane region" description="Helical" evidence="4">
    <location>
        <begin position="72"/>
        <end position="93"/>
    </location>
</feature>
<keyword evidence="4" id="KW-1133">Transmembrane helix</keyword>
<keyword evidence="3" id="KW-0804">Transcription</keyword>
<dbReference type="Gene3D" id="1.10.10.60">
    <property type="entry name" value="Homeodomain-like"/>
    <property type="match status" value="1"/>
</dbReference>
<feature type="transmembrane region" description="Helical" evidence="4">
    <location>
        <begin position="14"/>
        <end position="32"/>
    </location>
</feature>
<dbReference type="PROSITE" id="PS01124">
    <property type="entry name" value="HTH_ARAC_FAMILY_2"/>
    <property type="match status" value="1"/>
</dbReference>
<dbReference type="RefSeq" id="WP_316661186.1">
    <property type="nucleotide sequence ID" value="NZ_JAWHTF010000001.1"/>
</dbReference>
<gene>
    <name evidence="6" type="ORF">RXV94_04065</name>
</gene>
<name>A0ABU3U4I9_9FLAO</name>
<dbReference type="InterPro" id="IPR018060">
    <property type="entry name" value="HTH_AraC"/>
</dbReference>
<dbReference type="EMBL" id="JAWHTF010000001">
    <property type="protein sequence ID" value="MDU8885324.1"/>
    <property type="molecule type" value="Genomic_DNA"/>
</dbReference>
<feature type="transmembrane region" description="Helical" evidence="4">
    <location>
        <begin position="153"/>
        <end position="171"/>
    </location>
</feature>
<sequence length="370" mass="43083">MILQSEFYLNFNELILIFGLLLSIIIAIAFAIKSSLRIANIWFTGFLLSSATVFAVKFLYSTGAIINYPHWFKLNFPAGILRPLLLYLYIFYLLNPTRKFKLKQLFHFIPFIFLVSYLFPFFIQNASYKNAVLMGEITNTTGILPSWYNGFQFLYSLLYLVLIFYCFRIYVKANPRPNRKKKVLIKWIRLIIVASIIFITTALTLRISGIHGNFNLYLYDIYSILIVLLCIRLITLPGIVGIYSNSNNKYERSGLSKIDISNSFSRINSLMSQEHLYKRKDLKLIHITEKLGIPEYQISQIINEVSGKSFRDFINMFRVEEAKRILLDSHNKYSIEGIAKESGFHSRASFYSAFKKHTQLTPTQYLELSK</sequence>
<dbReference type="PANTHER" id="PTHR43280:SF29">
    <property type="entry name" value="ARAC-FAMILY TRANSCRIPTIONAL REGULATOR"/>
    <property type="match status" value="1"/>
</dbReference>
<feature type="transmembrane region" description="Helical" evidence="4">
    <location>
        <begin position="39"/>
        <end position="60"/>
    </location>
</feature>